<dbReference type="Proteomes" id="UP000184278">
    <property type="component" value="Unassembled WGS sequence"/>
</dbReference>
<dbReference type="AlphaFoldDB" id="A0A1M5WDF2"/>
<dbReference type="RefSeq" id="WP_073385991.1">
    <property type="nucleotide sequence ID" value="NZ_FQXK01000007.1"/>
</dbReference>
<dbReference type="EMBL" id="FQXK01000007">
    <property type="protein sequence ID" value="SHH85254.1"/>
    <property type="molecule type" value="Genomic_DNA"/>
</dbReference>
<name>A0A1M5WDF2_BUTFI</name>
<gene>
    <name evidence="1" type="ORF">SAMN02745229_01005</name>
</gene>
<sequence>MGDKDLLAKQYLAQNDVFADAFNFFLFDGKKVIKPKELEEQDATELAVIQKMKTVFSNQKMRDVLKLCTIKHSKLATLVLLGIEAQSNVHYAMPVRDYLYDALNYASQVEAIRKKHSEDKDLKGDEYISGFSKKDRIIPVITLCICLDKKKWDAPRSLFDMFGEVDPRIREYVDDYKLNLITPDEIDDFTKFNSQLGILLEFIHNSDDKDKLRDIINTRKEYTSVDVRTVNMINLFTSANISVDNAKGGQVDMCQAIQGIIEDSRAEGHAEGHAKGRAEGRAEGADMLAELLKVLKPGSDEFNKALNATEAERQELYKKYNITSKK</sequence>
<organism evidence="1 2">
    <name type="scientific">Butyrivibrio fibrisolvens DSM 3071</name>
    <dbReference type="NCBI Taxonomy" id="1121131"/>
    <lineage>
        <taxon>Bacteria</taxon>
        <taxon>Bacillati</taxon>
        <taxon>Bacillota</taxon>
        <taxon>Clostridia</taxon>
        <taxon>Lachnospirales</taxon>
        <taxon>Lachnospiraceae</taxon>
        <taxon>Butyrivibrio</taxon>
    </lineage>
</organism>
<accession>A0A1M5WDF2</accession>
<evidence type="ECO:0000313" key="2">
    <source>
        <dbReference type="Proteomes" id="UP000184278"/>
    </source>
</evidence>
<proteinExistence type="predicted"/>
<protein>
    <submittedName>
        <fullName evidence="1">Putative transposase, YhgA-like</fullName>
    </submittedName>
</protein>
<keyword evidence="2" id="KW-1185">Reference proteome</keyword>
<dbReference type="GeneID" id="89510084"/>
<dbReference type="OrthoDB" id="2066427at2"/>
<reference evidence="2" key="1">
    <citation type="submission" date="2016-11" db="EMBL/GenBank/DDBJ databases">
        <authorList>
            <person name="Varghese N."/>
            <person name="Submissions S."/>
        </authorList>
    </citation>
    <scope>NUCLEOTIDE SEQUENCE [LARGE SCALE GENOMIC DNA]</scope>
    <source>
        <strain evidence="2">DSM 3071</strain>
    </source>
</reference>
<dbReference type="STRING" id="1121131.SAMN02745229_01005"/>
<evidence type="ECO:0000313" key="1">
    <source>
        <dbReference type="EMBL" id="SHH85254.1"/>
    </source>
</evidence>